<dbReference type="GO" id="GO:0032993">
    <property type="term" value="C:protein-DNA complex"/>
    <property type="evidence" value="ECO:0007669"/>
    <property type="project" value="TreeGrafter"/>
</dbReference>
<dbReference type="FunFam" id="1.10.10.10:FF:000001">
    <property type="entry name" value="LysR family transcriptional regulator"/>
    <property type="match status" value="1"/>
</dbReference>
<gene>
    <name evidence="6" type="ORF">M8330_10075</name>
</gene>
<protein>
    <submittedName>
        <fullName evidence="6">LysR substrate-binding domain-containing protein</fullName>
    </submittedName>
</protein>
<dbReference type="Pfam" id="PF03466">
    <property type="entry name" value="LysR_substrate"/>
    <property type="match status" value="1"/>
</dbReference>
<dbReference type="InterPro" id="IPR036388">
    <property type="entry name" value="WH-like_DNA-bd_sf"/>
</dbReference>
<dbReference type="GO" id="GO:0003677">
    <property type="term" value="F:DNA binding"/>
    <property type="evidence" value="ECO:0007669"/>
    <property type="project" value="UniProtKB-KW"/>
</dbReference>
<keyword evidence="7" id="KW-1185">Reference proteome</keyword>
<comment type="similarity">
    <text evidence="1">Belongs to the LysR transcriptional regulatory family.</text>
</comment>
<evidence type="ECO:0000256" key="3">
    <source>
        <dbReference type="ARBA" id="ARBA00023125"/>
    </source>
</evidence>
<dbReference type="InterPro" id="IPR000847">
    <property type="entry name" value="LysR_HTH_N"/>
</dbReference>
<dbReference type="InterPro" id="IPR005119">
    <property type="entry name" value="LysR_subst-bd"/>
</dbReference>
<reference evidence="6" key="1">
    <citation type="submission" date="2022-05" db="EMBL/GenBank/DDBJ databases">
        <authorList>
            <person name="Tuo L."/>
        </authorList>
    </citation>
    <scope>NUCLEOTIDE SEQUENCE</scope>
    <source>
        <strain evidence="6">BSK12Z-4</strain>
    </source>
</reference>
<dbReference type="InterPro" id="IPR036390">
    <property type="entry name" value="WH_DNA-bd_sf"/>
</dbReference>
<evidence type="ECO:0000256" key="4">
    <source>
        <dbReference type="ARBA" id="ARBA00023163"/>
    </source>
</evidence>
<dbReference type="GO" id="GO:0003700">
    <property type="term" value="F:DNA-binding transcription factor activity"/>
    <property type="evidence" value="ECO:0007669"/>
    <property type="project" value="InterPro"/>
</dbReference>
<dbReference type="PANTHER" id="PTHR30346">
    <property type="entry name" value="TRANSCRIPTIONAL DUAL REGULATOR HCAR-RELATED"/>
    <property type="match status" value="1"/>
</dbReference>
<dbReference type="SUPFAM" id="SSF53850">
    <property type="entry name" value="Periplasmic binding protein-like II"/>
    <property type="match status" value="1"/>
</dbReference>
<evidence type="ECO:0000256" key="1">
    <source>
        <dbReference type="ARBA" id="ARBA00009437"/>
    </source>
</evidence>
<dbReference type="PROSITE" id="PS50931">
    <property type="entry name" value="HTH_LYSR"/>
    <property type="match status" value="1"/>
</dbReference>
<sequence length="294" mass="31059">MELRHLRSFVALAEEQHFGRAAARLHLAQPALSQQLQQLEREVGVRLVDRSTRRVALTDAGRLLEERARAVLGDLERTTADLAQVAAGRLGRCSVGFVGTATYDVLPRLARRAREDLPGVTLDLRGEQLAPALLDAVRERSLDLAVLRPGAEPTHDLVVTLLRAEPLVAVLPTAHPAAAAGVVDLADLADEVLVTHPSGHRSAMHGRVLEACARAGFTPREVLEVGETATLAVFVAGGLGVALVPASVQALRLDGVAYVPLARAEDVDLVLAHHADAGPAAHAVARLVRDVAGG</sequence>
<name>A0A9X2D799_9ACTN</name>
<dbReference type="Gene3D" id="1.10.10.10">
    <property type="entry name" value="Winged helix-like DNA-binding domain superfamily/Winged helix DNA-binding domain"/>
    <property type="match status" value="1"/>
</dbReference>
<dbReference type="CDD" id="cd08414">
    <property type="entry name" value="PBP2_LTTR_aromatics_like"/>
    <property type="match status" value="1"/>
</dbReference>
<proteinExistence type="inferred from homology"/>
<evidence type="ECO:0000259" key="5">
    <source>
        <dbReference type="PROSITE" id="PS50931"/>
    </source>
</evidence>
<comment type="caution">
    <text evidence="6">The sequence shown here is derived from an EMBL/GenBank/DDBJ whole genome shotgun (WGS) entry which is preliminary data.</text>
</comment>
<accession>A0A9X2D799</accession>
<organism evidence="6 7">
    <name type="scientific">Nocardioides bruguierae</name>
    <dbReference type="NCBI Taxonomy" id="2945102"/>
    <lineage>
        <taxon>Bacteria</taxon>
        <taxon>Bacillati</taxon>
        <taxon>Actinomycetota</taxon>
        <taxon>Actinomycetes</taxon>
        <taxon>Propionibacteriales</taxon>
        <taxon>Nocardioidaceae</taxon>
        <taxon>Nocardioides</taxon>
    </lineage>
</organism>
<evidence type="ECO:0000256" key="2">
    <source>
        <dbReference type="ARBA" id="ARBA00023015"/>
    </source>
</evidence>
<evidence type="ECO:0000313" key="7">
    <source>
        <dbReference type="Proteomes" id="UP001139485"/>
    </source>
</evidence>
<dbReference type="Pfam" id="PF00126">
    <property type="entry name" value="HTH_1"/>
    <property type="match status" value="1"/>
</dbReference>
<dbReference type="EMBL" id="JAMOIL010000011">
    <property type="protein sequence ID" value="MCM0620640.1"/>
    <property type="molecule type" value="Genomic_DNA"/>
</dbReference>
<dbReference type="PRINTS" id="PR00039">
    <property type="entry name" value="HTHLYSR"/>
</dbReference>
<dbReference type="SUPFAM" id="SSF46785">
    <property type="entry name" value="Winged helix' DNA-binding domain"/>
    <property type="match status" value="1"/>
</dbReference>
<dbReference type="RefSeq" id="WP_250827221.1">
    <property type="nucleotide sequence ID" value="NZ_JAMOIL010000011.1"/>
</dbReference>
<keyword evidence="4" id="KW-0804">Transcription</keyword>
<dbReference type="PANTHER" id="PTHR30346:SF28">
    <property type="entry name" value="HTH-TYPE TRANSCRIPTIONAL REGULATOR CYNR"/>
    <property type="match status" value="1"/>
</dbReference>
<keyword evidence="3" id="KW-0238">DNA-binding</keyword>
<dbReference type="Gene3D" id="3.40.190.10">
    <property type="entry name" value="Periplasmic binding protein-like II"/>
    <property type="match status" value="2"/>
</dbReference>
<dbReference type="AlphaFoldDB" id="A0A9X2D799"/>
<dbReference type="Proteomes" id="UP001139485">
    <property type="component" value="Unassembled WGS sequence"/>
</dbReference>
<evidence type="ECO:0000313" key="6">
    <source>
        <dbReference type="EMBL" id="MCM0620640.1"/>
    </source>
</evidence>
<feature type="domain" description="HTH lysR-type" evidence="5">
    <location>
        <begin position="1"/>
        <end position="58"/>
    </location>
</feature>
<keyword evidence="2" id="KW-0805">Transcription regulation</keyword>